<dbReference type="EMBL" id="JBHSUC010000007">
    <property type="protein sequence ID" value="MFC6361991.1"/>
    <property type="molecule type" value="Genomic_DNA"/>
</dbReference>
<dbReference type="RefSeq" id="WP_212709443.1">
    <property type="nucleotide sequence ID" value="NZ_BAAAFW010000094.1"/>
</dbReference>
<gene>
    <name evidence="1" type="ORF">ACFP73_07745</name>
</gene>
<dbReference type="Gene3D" id="3.30.530.20">
    <property type="match status" value="1"/>
</dbReference>
<proteinExistence type="predicted"/>
<dbReference type="SUPFAM" id="SSF55961">
    <property type="entry name" value="Bet v1-like"/>
    <property type="match status" value="1"/>
</dbReference>
<protein>
    <submittedName>
        <fullName evidence="1">SRPBCC domain-containing protein</fullName>
    </submittedName>
</protein>
<accession>A0ABW1VMI7</accession>
<comment type="caution">
    <text evidence="1">The sequence shown here is derived from an EMBL/GenBank/DDBJ whole genome shotgun (WGS) entry which is preliminary data.</text>
</comment>
<organism evidence="1 2">
    <name type="scientific">Tatumella punctata</name>
    <dbReference type="NCBI Taxonomy" id="399969"/>
    <lineage>
        <taxon>Bacteria</taxon>
        <taxon>Pseudomonadati</taxon>
        <taxon>Pseudomonadota</taxon>
        <taxon>Gammaproteobacteria</taxon>
        <taxon>Enterobacterales</taxon>
        <taxon>Erwiniaceae</taxon>
        <taxon>Tatumella</taxon>
    </lineage>
</organism>
<name>A0ABW1VMI7_9GAMM</name>
<evidence type="ECO:0000313" key="2">
    <source>
        <dbReference type="Proteomes" id="UP001596215"/>
    </source>
</evidence>
<reference evidence="2" key="1">
    <citation type="journal article" date="2019" name="Int. J. Syst. Evol. Microbiol.">
        <title>The Global Catalogue of Microorganisms (GCM) 10K type strain sequencing project: providing services to taxonomists for standard genome sequencing and annotation.</title>
        <authorList>
            <consortium name="The Broad Institute Genomics Platform"/>
            <consortium name="The Broad Institute Genome Sequencing Center for Infectious Disease"/>
            <person name="Wu L."/>
            <person name="Ma J."/>
        </authorList>
    </citation>
    <scope>NUCLEOTIDE SEQUENCE [LARGE SCALE GENOMIC DNA]</scope>
    <source>
        <strain evidence="2">CGMCC 4.1530</strain>
    </source>
</reference>
<dbReference type="InterPro" id="IPR023393">
    <property type="entry name" value="START-like_dom_sf"/>
</dbReference>
<dbReference type="Proteomes" id="UP001596215">
    <property type="component" value="Unassembled WGS sequence"/>
</dbReference>
<keyword evidence="2" id="KW-1185">Reference proteome</keyword>
<sequence length="170" mass="19046">MNGINWPEGFVPGFTDNYCSNEVIVSGLTTRDIWPLLTTPARWPDYYKNSANARYYDNKGPQLAADMRFSFETFGFHVEAQVTEYCAPDSGDVARVSWHGWSGETGSDERLDVLHAWLVEDLPGNRVRILTQETQNGQPAVELAKTTPNPMINGHQEWLDGLITAAKALK</sequence>
<evidence type="ECO:0000313" key="1">
    <source>
        <dbReference type="EMBL" id="MFC6361991.1"/>
    </source>
</evidence>